<organism evidence="2 3">
    <name type="scientific">Marinobacterium zhoushanense</name>
    <dbReference type="NCBI Taxonomy" id="1679163"/>
    <lineage>
        <taxon>Bacteria</taxon>
        <taxon>Pseudomonadati</taxon>
        <taxon>Pseudomonadota</taxon>
        <taxon>Gammaproteobacteria</taxon>
        <taxon>Oceanospirillales</taxon>
        <taxon>Oceanospirillaceae</taxon>
        <taxon>Marinobacterium</taxon>
    </lineage>
</organism>
<reference evidence="3" key="1">
    <citation type="journal article" date="2019" name="Int. J. Syst. Evol. Microbiol.">
        <title>The Global Catalogue of Microorganisms (GCM) 10K type strain sequencing project: providing services to taxonomists for standard genome sequencing and annotation.</title>
        <authorList>
            <consortium name="The Broad Institute Genomics Platform"/>
            <consortium name="The Broad Institute Genome Sequencing Center for Infectious Disease"/>
            <person name="Wu L."/>
            <person name="Ma J."/>
        </authorList>
    </citation>
    <scope>NUCLEOTIDE SEQUENCE [LARGE SCALE GENOMIC DNA]</scope>
    <source>
        <strain evidence="3">CGMCC 1.15341</strain>
    </source>
</reference>
<keyword evidence="1" id="KW-0472">Membrane</keyword>
<proteinExistence type="predicted"/>
<keyword evidence="1" id="KW-1133">Transmembrane helix</keyword>
<dbReference type="Proteomes" id="UP000629025">
    <property type="component" value="Unassembled WGS sequence"/>
</dbReference>
<feature type="transmembrane region" description="Helical" evidence="1">
    <location>
        <begin position="5"/>
        <end position="21"/>
    </location>
</feature>
<gene>
    <name evidence="2" type="ORF">GCM10011352_29460</name>
</gene>
<sequence>MIYIAWIIAIVGMCIELAGMLGMGMGWTLSGAIITVVGGVLWGLCPPKSAR</sequence>
<name>A0ABQ1KJJ7_9GAMM</name>
<dbReference type="EMBL" id="BMIJ01000006">
    <property type="protein sequence ID" value="GGC01404.1"/>
    <property type="molecule type" value="Genomic_DNA"/>
</dbReference>
<feature type="transmembrane region" description="Helical" evidence="1">
    <location>
        <begin position="27"/>
        <end position="45"/>
    </location>
</feature>
<keyword evidence="3" id="KW-1185">Reference proteome</keyword>
<evidence type="ECO:0000256" key="1">
    <source>
        <dbReference type="SAM" id="Phobius"/>
    </source>
</evidence>
<comment type="caution">
    <text evidence="2">The sequence shown here is derived from an EMBL/GenBank/DDBJ whole genome shotgun (WGS) entry which is preliminary data.</text>
</comment>
<protein>
    <submittedName>
        <fullName evidence="2">Uncharacterized protein</fullName>
    </submittedName>
</protein>
<keyword evidence="1" id="KW-0812">Transmembrane</keyword>
<evidence type="ECO:0000313" key="3">
    <source>
        <dbReference type="Proteomes" id="UP000629025"/>
    </source>
</evidence>
<evidence type="ECO:0000313" key="2">
    <source>
        <dbReference type="EMBL" id="GGC01404.1"/>
    </source>
</evidence>
<accession>A0ABQ1KJJ7</accession>